<dbReference type="Proteomes" id="UP000299794">
    <property type="component" value="Unassembled WGS sequence"/>
</dbReference>
<sequence>MTTGGQPESRNLAYYINCFSQIQVYKNNKRGGEALNQPILLLSVIDAISQGLITENRIFISDDLIDTFKKYWSVLTSDPFKGSDFALPFFHLKNGKYKFWHLQFSSEYDGGRPQTIPKIRKDVDYAYLDQELFNFIQDPNSRKELIDSLINAWFTSSQKAIEEILKINQDLEDSSSDDLETTSESDNTEKKKIKFYLKKSVVREAFFRKAVVHLYDYRCAFCRLRVTRSLSQSLVDGAHIKPFAKFYDSNIKNGISLCKNHHWAFDQGWFTIDNNYKIIIAQDLDEDSPYNRDMKEFNGELIFLPNSELNFPRMDSLIWHRQNIFRA</sequence>
<name>A0A4P5ZJL0_PLAAG</name>
<evidence type="ECO:0000313" key="2">
    <source>
        <dbReference type="EMBL" id="GDZ96328.1"/>
    </source>
</evidence>
<keyword evidence="2" id="KW-0540">Nuclease</keyword>
<dbReference type="RefSeq" id="WP_141296479.1">
    <property type="nucleotide sequence ID" value="NZ_BJCD01000092.1"/>
</dbReference>
<dbReference type="CDD" id="cd00085">
    <property type="entry name" value="HNHc"/>
    <property type="match status" value="1"/>
</dbReference>
<dbReference type="InterPro" id="IPR003615">
    <property type="entry name" value="HNH_nuc"/>
</dbReference>
<gene>
    <name evidence="2" type="ORF">PA905_48710</name>
</gene>
<dbReference type="EMBL" id="BJCD01000092">
    <property type="protein sequence ID" value="GDZ96328.1"/>
    <property type="molecule type" value="Genomic_DNA"/>
</dbReference>
<evidence type="ECO:0000313" key="3">
    <source>
        <dbReference type="Proteomes" id="UP000299794"/>
    </source>
</evidence>
<keyword evidence="2" id="KW-0378">Hydrolase</keyword>
<dbReference type="Pfam" id="PF13391">
    <property type="entry name" value="HNH_2"/>
    <property type="match status" value="1"/>
</dbReference>
<accession>A0A4P5ZJL0</accession>
<feature type="domain" description="HNH nuclease" evidence="1">
    <location>
        <begin position="219"/>
        <end position="273"/>
    </location>
</feature>
<dbReference type="AlphaFoldDB" id="A0A4P5ZJL0"/>
<protein>
    <submittedName>
        <fullName evidence="2">HNH endonuclease family protein</fullName>
    </submittedName>
</protein>
<dbReference type="InterPro" id="IPR011396">
    <property type="entry name" value="PT_DNA_restrict"/>
</dbReference>
<organism evidence="2 3">
    <name type="scientific">Planktothrix agardhii CCAP 1459/11A</name>
    <dbReference type="NCBI Taxonomy" id="282420"/>
    <lineage>
        <taxon>Bacteria</taxon>
        <taxon>Bacillati</taxon>
        <taxon>Cyanobacteriota</taxon>
        <taxon>Cyanophyceae</taxon>
        <taxon>Oscillatoriophycideae</taxon>
        <taxon>Oscillatoriales</taxon>
        <taxon>Microcoleaceae</taxon>
        <taxon>Planktothrix</taxon>
    </lineage>
</organism>
<proteinExistence type="predicted"/>
<dbReference type="GO" id="GO:0004519">
    <property type="term" value="F:endonuclease activity"/>
    <property type="evidence" value="ECO:0007669"/>
    <property type="project" value="UniProtKB-KW"/>
</dbReference>
<keyword evidence="2" id="KW-0255">Endonuclease</keyword>
<reference evidence="3" key="1">
    <citation type="submission" date="2019-02" db="EMBL/GenBank/DDBJ databases">
        <title>Draft genome sequence of Planktothrix agardhii NIES-905.</title>
        <authorList>
            <person name="Yamaguchi H."/>
            <person name="Suzuki S."/>
            <person name="Kawachi M."/>
        </authorList>
    </citation>
    <scope>NUCLEOTIDE SEQUENCE [LARGE SCALE GENOMIC DNA]</scope>
    <source>
        <strain evidence="3">CCAP 1459/11A</strain>
    </source>
</reference>
<comment type="caution">
    <text evidence="2">The sequence shown here is derived from an EMBL/GenBank/DDBJ whole genome shotgun (WGS) entry which is preliminary data.</text>
</comment>
<dbReference type="PIRSF" id="PIRSF030850">
    <property type="entry name" value="UCP030850"/>
    <property type="match status" value="1"/>
</dbReference>
<evidence type="ECO:0000259" key="1">
    <source>
        <dbReference type="Pfam" id="PF13391"/>
    </source>
</evidence>